<keyword evidence="3 6" id="KW-0719">Serine esterase</keyword>
<dbReference type="SUPFAM" id="SSF53474">
    <property type="entry name" value="alpha/beta-Hydrolases"/>
    <property type="match status" value="1"/>
</dbReference>
<comment type="catalytic activity">
    <reaction evidence="5">
        <text>[phosphatase 2A protein]-C-terminal L-leucine methyl ester + H2O = [phosphatase 2A protein]-C-terminal L-leucine + methanol + H(+)</text>
        <dbReference type="Rhea" id="RHEA:48548"/>
        <dbReference type="Rhea" id="RHEA-COMP:12134"/>
        <dbReference type="Rhea" id="RHEA-COMP:12135"/>
        <dbReference type="ChEBI" id="CHEBI:15377"/>
        <dbReference type="ChEBI" id="CHEBI:15378"/>
        <dbReference type="ChEBI" id="CHEBI:17790"/>
        <dbReference type="ChEBI" id="CHEBI:90516"/>
        <dbReference type="ChEBI" id="CHEBI:90517"/>
        <dbReference type="EC" id="3.1.1.89"/>
    </reaction>
</comment>
<dbReference type="InterPro" id="IPR029058">
    <property type="entry name" value="AB_hydrolase_fold"/>
</dbReference>
<dbReference type="InterPro" id="IPR016812">
    <property type="entry name" value="PPase_methylesterase_euk"/>
</dbReference>
<evidence type="ECO:0000256" key="2">
    <source>
        <dbReference type="ARBA" id="ARBA00020672"/>
    </source>
</evidence>
<organism evidence="10 11">
    <name type="scientific">Candida tropicalis (strain ATCC MYA-3404 / T1)</name>
    <name type="common">Yeast</name>
    <dbReference type="NCBI Taxonomy" id="294747"/>
    <lineage>
        <taxon>Eukaryota</taxon>
        <taxon>Fungi</taxon>
        <taxon>Dikarya</taxon>
        <taxon>Ascomycota</taxon>
        <taxon>Saccharomycotina</taxon>
        <taxon>Pichiomycetes</taxon>
        <taxon>Debaryomycetaceae</taxon>
        <taxon>Candida/Lodderomyces clade</taxon>
        <taxon>Candida</taxon>
    </lineage>
</organism>
<sequence length="408" mass="46143">MSCVKILSVSYPSLGGASTLLTRNLYTYQFVLSSFTSSFSISLVYLKLASTMSNLHKTFLKRIKEQESALGLSGLASPEPAIHPTNNTPKKSNPKDQEILEKYHEFKKSQFTEEFYETEQGNRFKTYYKQAKNLDGTVLVCLHGAGSSSMTFANLVNHIKDDSLSIFLFDIRGHGESTNTGNDFSMSTMVEDTQFVLSTFISKHQPSSLFLLGHSLGGSIFAKYVNEHPDDKIKGLILLDIVEETAVQSLNAMPQFIERRPKSFDSVFRAISWHMNFLLFNEQSAELSIPDLFNKDLTWKTDLSITQPYWGSWFTGLSENFLNFKGAKLLILSTHETLDKKLMIGQMQGKYQLVVFKNNEKSGHFVHEDLPNHVAVCLTDYIKRAIAPEKFMKEDLGIVPKWGGKIHK</sequence>
<gene>
    <name evidence="10" type="ORF">CTRG_01243</name>
</gene>
<evidence type="ECO:0000256" key="3">
    <source>
        <dbReference type="ARBA" id="ARBA00022487"/>
    </source>
</evidence>
<dbReference type="OrthoDB" id="194865at2759"/>
<feature type="active site" evidence="7">
    <location>
        <position position="364"/>
    </location>
</feature>
<dbReference type="EMBL" id="GG692396">
    <property type="protein sequence ID" value="EER34382.1"/>
    <property type="molecule type" value="Genomic_DNA"/>
</dbReference>
<keyword evidence="11" id="KW-1185">Reference proteome</keyword>
<dbReference type="Pfam" id="PF00561">
    <property type="entry name" value="Abhydrolase_1"/>
    <property type="match status" value="1"/>
</dbReference>
<comment type="similarity">
    <text evidence="1 6">Belongs to the AB hydrolase superfamily.</text>
</comment>
<dbReference type="GO" id="GO:0051723">
    <property type="term" value="F:protein methylesterase activity"/>
    <property type="evidence" value="ECO:0007669"/>
    <property type="project" value="UniProtKB-EC"/>
</dbReference>
<dbReference type="STRING" id="294747.C5M5W2"/>
<feature type="active site" evidence="7">
    <location>
        <position position="240"/>
    </location>
</feature>
<evidence type="ECO:0000259" key="9">
    <source>
        <dbReference type="Pfam" id="PF00561"/>
    </source>
</evidence>
<feature type="domain" description="AB hydrolase-1" evidence="9">
    <location>
        <begin position="138"/>
        <end position="369"/>
    </location>
</feature>
<evidence type="ECO:0000256" key="5">
    <source>
        <dbReference type="ARBA" id="ARBA00049203"/>
    </source>
</evidence>
<dbReference type="ESTHER" id="cantt-c5m5w2">
    <property type="family name" value="PPase_methylesterase_euk"/>
</dbReference>
<dbReference type="KEGG" id="ctp:CTRG_01243"/>
<accession>C5M5W2</accession>
<evidence type="ECO:0000256" key="7">
    <source>
        <dbReference type="PIRSR" id="PIRSR022950-1"/>
    </source>
</evidence>
<dbReference type="Gene3D" id="3.40.50.1820">
    <property type="entry name" value="alpha/beta hydrolase"/>
    <property type="match status" value="1"/>
</dbReference>
<feature type="region of interest" description="Disordered" evidence="8">
    <location>
        <begin position="75"/>
        <end position="94"/>
    </location>
</feature>
<protein>
    <recommendedName>
        <fullName evidence="2 6">Protein phosphatase methylesterase 1</fullName>
        <shortName evidence="6">PME-1</shortName>
        <ecNumber evidence="6">3.1.1.-</ecNumber>
    </recommendedName>
</protein>
<dbReference type="PANTHER" id="PTHR14189:SF0">
    <property type="entry name" value="PROTEIN PHOSPHATASE METHYLESTERASE 1"/>
    <property type="match status" value="1"/>
</dbReference>
<dbReference type="EC" id="3.1.1.-" evidence="6"/>
<feature type="active site" evidence="7">
    <location>
        <position position="215"/>
    </location>
</feature>
<dbReference type="PIRSF" id="PIRSF022950">
    <property type="entry name" value="PPase_methylesterase_euk"/>
    <property type="match status" value="1"/>
</dbReference>
<name>C5M5W2_CANTT</name>
<proteinExistence type="inferred from homology"/>
<evidence type="ECO:0000256" key="6">
    <source>
        <dbReference type="PIRNR" id="PIRNR022950"/>
    </source>
</evidence>
<dbReference type="PANTHER" id="PTHR14189">
    <property type="entry name" value="PROTEIN PHOSPHATASE METHYLESTERASE-1 RELATED"/>
    <property type="match status" value="1"/>
</dbReference>
<evidence type="ECO:0000256" key="4">
    <source>
        <dbReference type="ARBA" id="ARBA00022801"/>
    </source>
</evidence>
<dbReference type="HOGENOM" id="CLU_024818_3_1_1"/>
<dbReference type="Proteomes" id="UP000002037">
    <property type="component" value="Unassembled WGS sequence"/>
</dbReference>
<dbReference type="GeneID" id="8297515"/>
<dbReference type="eggNOG" id="KOG2564">
    <property type="taxonomic scope" value="Eukaryota"/>
</dbReference>
<evidence type="ECO:0000313" key="11">
    <source>
        <dbReference type="Proteomes" id="UP000002037"/>
    </source>
</evidence>
<dbReference type="InterPro" id="IPR000073">
    <property type="entry name" value="AB_hydrolase_1"/>
</dbReference>
<evidence type="ECO:0000256" key="1">
    <source>
        <dbReference type="ARBA" id="ARBA00008645"/>
    </source>
</evidence>
<reference evidence="10 11" key="1">
    <citation type="journal article" date="2009" name="Nature">
        <title>Evolution of pathogenicity and sexual reproduction in eight Candida genomes.</title>
        <authorList>
            <person name="Butler G."/>
            <person name="Rasmussen M.D."/>
            <person name="Lin M.F."/>
            <person name="Santos M.A."/>
            <person name="Sakthikumar S."/>
            <person name="Munro C.A."/>
            <person name="Rheinbay E."/>
            <person name="Grabherr M."/>
            <person name="Forche A."/>
            <person name="Reedy J.L."/>
            <person name="Agrafioti I."/>
            <person name="Arnaud M.B."/>
            <person name="Bates S."/>
            <person name="Brown A.J."/>
            <person name="Brunke S."/>
            <person name="Costanzo M.C."/>
            <person name="Fitzpatrick D.A."/>
            <person name="de Groot P.W."/>
            <person name="Harris D."/>
            <person name="Hoyer L.L."/>
            <person name="Hube B."/>
            <person name="Klis F.M."/>
            <person name="Kodira C."/>
            <person name="Lennard N."/>
            <person name="Logue M.E."/>
            <person name="Martin R."/>
            <person name="Neiman A.M."/>
            <person name="Nikolaou E."/>
            <person name="Quail M.A."/>
            <person name="Quinn J."/>
            <person name="Santos M.C."/>
            <person name="Schmitzberger F.F."/>
            <person name="Sherlock G."/>
            <person name="Shah P."/>
            <person name="Silverstein K.A."/>
            <person name="Skrzypek M.S."/>
            <person name="Soll D."/>
            <person name="Staggs R."/>
            <person name="Stansfield I."/>
            <person name="Stumpf M.P."/>
            <person name="Sudbery P.E."/>
            <person name="Srikantha T."/>
            <person name="Zeng Q."/>
            <person name="Berman J."/>
            <person name="Berriman M."/>
            <person name="Heitman J."/>
            <person name="Gow N.A."/>
            <person name="Lorenz M.C."/>
            <person name="Birren B.W."/>
            <person name="Kellis M."/>
            <person name="Cuomo C.A."/>
        </authorList>
    </citation>
    <scope>NUCLEOTIDE SEQUENCE [LARGE SCALE GENOMIC DNA]</scope>
    <source>
        <strain evidence="11">ATCC MYA-3404 / T1</strain>
    </source>
</reference>
<keyword evidence="4 6" id="KW-0378">Hydrolase</keyword>
<evidence type="ECO:0000313" key="10">
    <source>
        <dbReference type="EMBL" id="EER34382.1"/>
    </source>
</evidence>
<evidence type="ECO:0000256" key="8">
    <source>
        <dbReference type="SAM" id="MobiDB-lite"/>
    </source>
</evidence>
<dbReference type="AlphaFoldDB" id="C5M5W2"/>
<dbReference type="VEuPathDB" id="FungiDB:CTRG_01243"/>
<dbReference type="RefSeq" id="XP_002546937.1">
    <property type="nucleotide sequence ID" value="XM_002546891.1"/>
</dbReference>
<comment type="function">
    <text evidence="6">Demethylates proteins that have been reversibly carboxymethylated.</text>
</comment>